<protein>
    <submittedName>
        <fullName evidence="4">DotA/TraY family protein</fullName>
    </submittedName>
</protein>
<feature type="transmembrane region" description="Helical" evidence="2">
    <location>
        <begin position="478"/>
        <end position="502"/>
    </location>
</feature>
<evidence type="ECO:0000256" key="1">
    <source>
        <dbReference type="SAM" id="MobiDB-lite"/>
    </source>
</evidence>
<geneLocation type="plasmid" evidence="4 5">
    <name>unnamed2</name>
</geneLocation>
<accession>A0A6M8HZC9</accession>
<keyword evidence="5" id="KW-1185">Reference proteome</keyword>
<keyword evidence="2" id="KW-1133">Transmembrane helix</keyword>
<feature type="region of interest" description="Disordered" evidence="1">
    <location>
        <begin position="736"/>
        <end position="778"/>
    </location>
</feature>
<evidence type="ECO:0000313" key="4">
    <source>
        <dbReference type="EMBL" id="QKE93441.1"/>
    </source>
</evidence>
<feature type="signal peptide" evidence="3">
    <location>
        <begin position="1"/>
        <end position="22"/>
    </location>
</feature>
<feature type="transmembrane region" description="Helical" evidence="2">
    <location>
        <begin position="508"/>
        <end position="529"/>
    </location>
</feature>
<dbReference type="InterPro" id="IPR027628">
    <property type="entry name" value="DotA_TraY"/>
</dbReference>
<dbReference type="Proteomes" id="UP000500767">
    <property type="component" value="Plasmid unnamed2"/>
</dbReference>
<proteinExistence type="predicted"/>
<reference evidence="4 5" key="1">
    <citation type="journal article" date="2014" name="World J. Microbiol. Biotechnol.">
        <title>Biodiversity and physiological characteristics of Antarctic and Arctic lichens-associated bacteria.</title>
        <authorList>
            <person name="Lee Y.M."/>
            <person name="Kim E.H."/>
            <person name="Lee H.K."/>
            <person name="Hong S.G."/>
        </authorList>
    </citation>
    <scope>NUCLEOTIDE SEQUENCE [LARGE SCALE GENOMIC DNA]</scope>
    <source>
        <strain evidence="4 5">PAMC 26569</strain>
        <plasmid evidence="4">unnamed2</plasmid>
    </source>
</reference>
<gene>
    <name evidence="4" type="ORF">HN018_24990</name>
</gene>
<feature type="transmembrane region" description="Helical" evidence="2">
    <location>
        <begin position="541"/>
        <end position="559"/>
    </location>
</feature>
<sequence length="778" mass="81562">MRLFRLFLPAALLMLGATVAHAQNTTGSTQTWSSLSAGDDWAATVLHSIFPSTSQTGDASIGTEQTVIGQLLGELTGFVMILAAAFVGYTTVLQIHRAAETGRVLGNSMSSWVPVRLTFALIMMFPVSNGFSAGQRGIVLVATWGIGMARGAYTYAIQSVGPDAVPIAQPMIPGTKTIVAGLMQAELCRALINQASNNANMVPVPTPFTSQEDATTGSTGYVSWPYALAAGNSSDTPACGGVTVRGVSTGSNLKGASVDMAGTQRAILSYVIESDIRPQMEQLAQQLWSDRNANDLTAMYSILTTATADYTQQLTTAATSLTSNLRSQFGRVADARNGSSWDNTTTNATQLSSLGWTSAGAYYLEIAKLNGLTLSILSATPQVTEPSYSGLGEGLSKDMAPLVKAALGFNDQLMNYVAVKDGQDVPGGTPDLYSGATPGADGTSLLEQVIRKLHLDERLLNAVTTALAPNQSLWYDPFVALSHLGHILIAASLAAMGLAGLLSSTTGTAGAVAGSLLTFNFSGAAAAIGGHALMGFFATPIFYGCMALLIPGITLAFILPMVPYAYWIAGVAGWLILVCEAVVAVPLWMFAHLTFQGDGLHGKGFEGYSMLFNILFRPILMLLGLFFGYYIFVALSGLITQSFGIAAGFVMMNGSLLTNLIGVVVFCCMFVLFQISAAMMSFRMISLFPHHVVRWVGLMAANRVDMGSFASEVGAVGLANSTRAIQSGLSGMANHLTHEGRGGSGAKDKGGKAEAAPDQQKAPDRTLQLSSSVTPPAK</sequence>
<name>A0A6M8HZC9_9PROT</name>
<feature type="transmembrane region" description="Helical" evidence="2">
    <location>
        <begin position="645"/>
        <end position="673"/>
    </location>
</feature>
<feature type="chain" id="PRO_5027033403" evidence="3">
    <location>
        <begin position="23"/>
        <end position="778"/>
    </location>
</feature>
<dbReference type="KEGG" id="lck:HN018_24990"/>
<dbReference type="NCBIfam" id="TIGR04346">
    <property type="entry name" value="DotA_TraY"/>
    <property type="match status" value="1"/>
</dbReference>
<feature type="transmembrane region" description="Helical" evidence="2">
    <location>
        <begin position="565"/>
        <end position="593"/>
    </location>
</feature>
<dbReference type="RefSeq" id="WP_171837601.1">
    <property type="nucleotide sequence ID" value="NZ_CP053710.1"/>
</dbReference>
<dbReference type="AlphaFoldDB" id="A0A6M8HZC9"/>
<evidence type="ECO:0000256" key="3">
    <source>
        <dbReference type="SAM" id="SignalP"/>
    </source>
</evidence>
<keyword evidence="3" id="KW-0732">Signal</keyword>
<keyword evidence="2" id="KW-0812">Transmembrane</keyword>
<organism evidence="4 5">
    <name type="scientific">Lichenicola cladoniae</name>
    <dbReference type="NCBI Taxonomy" id="1484109"/>
    <lineage>
        <taxon>Bacteria</taxon>
        <taxon>Pseudomonadati</taxon>
        <taxon>Pseudomonadota</taxon>
        <taxon>Alphaproteobacteria</taxon>
        <taxon>Acetobacterales</taxon>
        <taxon>Acetobacteraceae</taxon>
        <taxon>Lichenicola</taxon>
    </lineage>
</organism>
<dbReference type="EMBL" id="CP053710">
    <property type="protein sequence ID" value="QKE93441.1"/>
    <property type="molecule type" value="Genomic_DNA"/>
</dbReference>
<evidence type="ECO:0000313" key="5">
    <source>
        <dbReference type="Proteomes" id="UP000500767"/>
    </source>
</evidence>
<keyword evidence="4" id="KW-0614">Plasmid</keyword>
<evidence type="ECO:0000256" key="2">
    <source>
        <dbReference type="SAM" id="Phobius"/>
    </source>
</evidence>
<feature type="transmembrane region" description="Helical" evidence="2">
    <location>
        <begin position="614"/>
        <end position="639"/>
    </location>
</feature>
<feature type="compositionally biased region" description="Polar residues" evidence="1">
    <location>
        <begin position="767"/>
        <end position="778"/>
    </location>
</feature>
<feature type="compositionally biased region" description="Basic and acidic residues" evidence="1">
    <location>
        <begin position="736"/>
        <end position="752"/>
    </location>
</feature>
<keyword evidence="2" id="KW-0472">Membrane</keyword>